<accession>A0BJD2</accession>
<dbReference type="AlphaFoldDB" id="A0BJD2"/>
<reference evidence="2 3" key="1">
    <citation type="journal article" date="2006" name="Nature">
        <title>Global trends of whole-genome duplications revealed by the ciliate Paramecium tetraurelia.</title>
        <authorList>
            <consortium name="Genoscope"/>
            <person name="Aury J.-M."/>
            <person name="Jaillon O."/>
            <person name="Duret L."/>
            <person name="Noel B."/>
            <person name="Jubin C."/>
            <person name="Porcel B.M."/>
            <person name="Segurens B."/>
            <person name="Daubin V."/>
            <person name="Anthouard V."/>
            <person name="Aiach N."/>
            <person name="Arnaiz O."/>
            <person name="Billaut A."/>
            <person name="Beisson J."/>
            <person name="Blanc I."/>
            <person name="Bouhouche K."/>
            <person name="Camara F."/>
            <person name="Duharcourt S."/>
            <person name="Guigo R."/>
            <person name="Gogendeau D."/>
            <person name="Katinka M."/>
            <person name="Keller A.-M."/>
            <person name="Kissmehl R."/>
            <person name="Klotz C."/>
            <person name="Koll F."/>
            <person name="Le Moue A."/>
            <person name="Lepere C."/>
            <person name="Malinsky S."/>
            <person name="Nowacki M."/>
            <person name="Nowak J.K."/>
            <person name="Plattner H."/>
            <person name="Poulain J."/>
            <person name="Ruiz F."/>
            <person name="Serrano V."/>
            <person name="Zagulski M."/>
            <person name="Dessen P."/>
            <person name="Betermier M."/>
            <person name="Weissenbach J."/>
            <person name="Scarpelli C."/>
            <person name="Schachter V."/>
            <person name="Sperling L."/>
            <person name="Meyer E."/>
            <person name="Cohen J."/>
            <person name="Wincker P."/>
        </authorList>
    </citation>
    <scope>NUCLEOTIDE SEQUENCE [LARGE SCALE GENOMIC DNA]</scope>
    <source>
        <strain evidence="2 3">Stock d4-2</strain>
    </source>
</reference>
<dbReference type="eggNOG" id="ENOG502SQU1">
    <property type="taxonomic scope" value="Eukaryota"/>
</dbReference>
<feature type="transmembrane region" description="Helical" evidence="1">
    <location>
        <begin position="101"/>
        <end position="124"/>
    </location>
</feature>
<dbReference type="KEGG" id="ptm:GSPATT00005022001"/>
<keyword evidence="1" id="KW-0812">Transmembrane</keyword>
<dbReference type="RefSeq" id="XP_001426047.1">
    <property type="nucleotide sequence ID" value="XM_001426010.1"/>
</dbReference>
<sequence>MDSKKLSKIIELIFLSIAWLSVLACLIRTDFNFPFAFFCYYLWISRDDKANSLMVLIELLFDQLMVLNGILILVDLIWLLSVGSIWTATEKNNPVWGRLHGLHVFVIFISIVNALLKVGAIVAINSYRGNQQQVAGPIGTQNPQQSGFNDMSQNRQQPYAQF</sequence>
<dbReference type="Proteomes" id="UP000000600">
    <property type="component" value="Unassembled WGS sequence"/>
</dbReference>
<dbReference type="InParanoid" id="A0BJD2"/>
<dbReference type="PROSITE" id="PS51257">
    <property type="entry name" value="PROKAR_LIPOPROTEIN"/>
    <property type="match status" value="1"/>
</dbReference>
<dbReference type="OrthoDB" id="285309at2759"/>
<gene>
    <name evidence="2" type="ORF">GSPATT00005022001</name>
</gene>
<dbReference type="EMBL" id="CT867997">
    <property type="protein sequence ID" value="CAK58649.1"/>
    <property type="molecule type" value="Genomic_DNA"/>
</dbReference>
<name>A0BJD2_PARTE</name>
<protein>
    <recommendedName>
        <fullName evidence="4">Transmembrane protein</fullName>
    </recommendedName>
</protein>
<feature type="transmembrane region" description="Helical" evidence="1">
    <location>
        <begin position="64"/>
        <end position="89"/>
    </location>
</feature>
<evidence type="ECO:0000256" key="1">
    <source>
        <dbReference type="SAM" id="Phobius"/>
    </source>
</evidence>
<dbReference type="GeneID" id="5011831"/>
<evidence type="ECO:0000313" key="3">
    <source>
        <dbReference type="Proteomes" id="UP000000600"/>
    </source>
</evidence>
<proteinExistence type="predicted"/>
<evidence type="ECO:0008006" key="4">
    <source>
        <dbReference type="Google" id="ProtNLM"/>
    </source>
</evidence>
<organism evidence="2 3">
    <name type="scientific">Paramecium tetraurelia</name>
    <dbReference type="NCBI Taxonomy" id="5888"/>
    <lineage>
        <taxon>Eukaryota</taxon>
        <taxon>Sar</taxon>
        <taxon>Alveolata</taxon>
        <taxon>Ciliophora</taxon>
        <taxon>Intramacronucleata</taxon>
        <taxon>Oligohymenophorea</taxon>
        <taxon>Peniculida</taxon>
        <taxon>Parameciidae</taxon>
        <taxon>Paramecium</taxon>
    </lineage>
</organism>
<keyword evidence="1" id="KW-0472">Membrane</keyword>
<keyword evidence="3" id="KW-1185">Reference proteome</keyword>
<dbReference type="HOGENOM" id="CLU_1735002_0_0_1"/>
<keyword evidence="1" id="KW-1133">Transmembrane helix</keyword>
<evidence type="ECO:0000313" key="2">
    <source>
        <dbReference type="EMBL" id="CAK58649.1"/>
    </source>
</evidence>
<feature type="transmembrane region" description="Helical" evidence="1">
    <location>
        <begin position="12"/>
        <end position="44"/>
    </location>
</feature>